<name>A0A7E5W484_TRINI</name>
<dbReference type="PANTHER" id="PTHR48021:SF1">
    <property type="entry name" value="GH07001P-RELATED"/>
    <property type="match status" value="1"/>
</dbReference>
<keyword evidence="3 5" id="KW-1133">Transmembrane helix</keyword>
<keyword evidence="7" id="KW-1185">Reference proteome</keyword>
<dbReference type="Proteomes" id="UP000322000">
    <property type="component" value="Chromosome 12"/>
</dbReference>
<evidence type="ECO:0000313" key="7">
    <source>
        <dbReference type="Proteomes" id="UP000322000"/>
    </source>
</evidence>
<feature type="domain" description="Major facilitator superfamily (MFS) profile" evidence="6">
    <location>
        <begin position="1"/>
        <end position="437"/>
    </location>
</feature>
<dbReference type="PANTHER" id="PTHR48021">
    <property type="match status" value="1"/>
</dbReference>
<reference evidence="8" key="1">
    <citation type="submission" date="2025-08" db="UniProtKB">
        <authorList>
            <consortium name="RefSeq"/>
        </authorList>
    </citation>
    <scope>IDENTIFICATION</scope>
</reference>
<keyword evidence="2 5" id="KW-0812">Transmembrane</keyword>
<dbReference type="RefSeq" id="XP_026735463.1">
    <property type="nucleotide sequence ID" value="XM_026879662.1"/>
</dbReference>
<dbReference type="KEGG" id="tnl:113499257"/>
<evidence type="ECO:0000256" key="4">
    <source>
        <dbReference type="ARBA" id="ARBA00023136"/>
    </source>
</evidence>
<feature type="transmembrane region" description="Helical" evidence="5">
    <location>
        <begin position="246"/>
        <end position="269"/>
    </location>
</feature>
<evidence type="ECO:0000259" key="6">
    <source>
        <dbReference type="PROSITE" id="PS50850"/>
    </source>
</evidence>
<evidence type="ECO:0000256" key="3">
    <source>
        <dbReference type="ARBA" id="ARBA00022989"/>
    </source>
</evidence>
<dbReference type="OrthoDB" id="6133115at2759"/>
<dbReference type="InterPro" id="IPR020846">
    <property type="entry name" value="MFS_dom"/>
</dbReference>
<evidence type="ECO:0000256" key="2">
    <source>
        <dbReference type="ARBA" id="ARBA00022692"/>
    </source>
</evidence>
<accession>A0A7E5W484</accession>
<dbReference type="InterPro" id="IPR036259">
    <property type="entry name" value="MFS_trans_sf"/>
</dbReference>
<dbReference type="GeneID" id="113499257"/>
<feature type="transmembrane region" description="Helical" evidence="5">
    <location>
        <begin position="289"/>
        <end position="309"/>
    </location>
</feature>
<organism evidence="7 8">
    <name type="scientific">Trichoplusia ni</name>
    <name type="common">Cabbage looper</name>
    <dbReference type="NCBI Taxonomy" id="7111"/>
    <lineage>
        <taxon>Eukaryota</taxon>
        <taxon>Metazoa</taxon>
        <taxon>Ecdysozoa</taxon>
        <taxon>Arthropoda</taxon>
        <taxon>Hexapoda</taxon>
        <taxon>Insecta</taxon>
        <taxon>Pterygota</taxon>
        <taxon>Neoptera</taxon>
        <taxon>Endopterygota</taxon>
        <taxon>Lepidoptera</taxon>
        <taxon>Glossata</taxon>
        <taxon>Ditrysia</taxon>
        <taxon>Noctuoidea</taxon>
        <taxon>Noctuidae</taxon>
        <taxon>Plusiinae</taxon>
        <taxon>Trichoplusia</taxon>
    </lineage>
</organism>
<evidence type="ECO:0000256" key="1">
    <source>
        <dbReference type="ARBA" id="ARBA00004141"/>
    </source>
</evidence>
<feature type="transmembrane region" description="Helical" evidence="5">
    <location>
        <begin position="347"/>
        <end position="369"/>
    </location>
</feature>
<comment type="subcellular location">
    <subcellularLocation>
        <location evidence="1">Membrane</location>
        <topology evidence="1">Multi-pass membrane protein</topology>
    </subcellularLocation>
</comment>
<dbReference type="Pfam" id="PF00083">
    <property type="entry name" value="Sugar_tr"/>
    <property type="match status" value="1"/>
</dbReference>
<keyword evidence="4 5" id="KW-0472">Membrane</keyword>
<gene>
    <name evidence="8" type="primary">LOC113499257</name>
</gene>
<dbReference type="GO" id="GO:0022857">
    <property type="term" value="F:transmembrane transporter activity"/>
    <property type="evidence" value="ECO:0007669"/>
    <property type="project" value="InterPro"/>
</dbReference>
<dbReference type="AlphaFoldDB" id="A0A7E5W484"/>
<dbReference type="PROSITE" id="PS50850">
    <property type="entry name" value="MFS"/>
    <property type="match status" value="1"/>
</dbReference>
<feature type="transmembrane region" description="Helical" evidence="5">
    <location>
        <begin position="411"/>
        <end position="433"/>
    </location>
</feature>
<feature type="transmembrane region" description="Helical" evidence="5">
    <location>
        <begin position="103"/>
        <end position="125"/>
    </location>
</feature>
<feature type="transmembrane region" description="Helical" evidence="5">
    <location>
        <begin position="316"/>
        <end position="335"/>
    </location>
</feature>
<protein>
    <submittedName>
        <fullName evidence="8">Sugar transporter ERD6-like 1</fullName>
    </submittedName>
</protein>
<evidence type="ECO:0000313" key="8">
    <source>
        <dbReference type="RefSeq" id="XP_026735463.1"/>
    </source>
</evidence>
<feature type="transmembrane region" description="Helical" evidence="5">
    <location>
        <begin position="381"/>
        <end position="399"/>
    </location>
</feature>
<evidence type="ECO:0000256" key="5">
    <source>
        <dbReference type="SAM" id="Phobius"/>
    </source>
</evidence>
<dbReference type="InParanoid" id="A0A7E5W484"/>
<feature type="transmembrane region" description="Helical" evidence="5">
    <location>
        <begin position="51"/>
        <end position="71"/>
    </location>
</feature>
<proteinExistence type="predicted"/>
<dbReference type="InterPro" id="IPR050549">
    <property type="entry name" value="MFS_Trehalose_Transporter"/>
</dbReference>
<feature type="transmembrane region" description="Helical" evidence="5">
    <location>
        <begin position="78"/>
        <end position="97"/>
    </location>
</feature>
<dbReference type="GO" id="GO:0016020">
    <property type="term" value="C:membrane"/>
    <property type="evidence" value="ECO:0007669"/>
    <property type="project" value="UniProtKB-SubCell"/>
</dbReference>
<sequence>MLPPLMKQFLVAGSTHLAAFSAGGVVGYPGVLLHQLKANDSIIQLDLHNGSWIGSVHGIAGLPSIFLPFLMQYRGRKIVFMLSCIFIIMGWTLTYTAQGVMTLIIAECFHGLGTNSLLAVSFLSVSEMVRPKYRNLCLVLYSTYQIFGISLVSILGGYLHWKTVGFVMGSPVLLALVLGFMWPESPSWLAYKGRLRECEMVFKSLRGTDEESKIELMALLNSPEINKPARRRNFEDLKTMVTSRTFYLPTMHTFLLINVLYWGGCMSVIVYGNDMIVKTSGKHNGQIKLIMDIMICVGYNLSAVLVRYFSSKNVMLFSMSGSAVFMTSAGIVTYLQDLGSVSKDSELGSYFLVGFTTFFSLGAVGIGFSTASVIIPVKYRGILGCLFVIFTCILHSSALKAYPYLCLYINIWGVFFIYAVYWIFSIVCIWMFVPDTSNRTLKEIEDFYANGYFTKRNLEETVNVPFMK</sequence>
<feature type="transmembrane region" description="Helical" evidence="5">
    <location>
        <begin position="137"/>
        <end position="158"/>
    </location>
</feature>
<feature type="transmembrane region" description="Helical" evidence="5">
    <location>
        <begin position="164"/>
        <end position="182"/>
    </location>
</feature>
<dbReference type="InterPro" id="IPR005828">
    <property type="entry name" value="MFS_sugar_transport-like"/>
</dbReference>
<dbReference type="Gene3D" id="1.20.1250.20">
    <property type="entry name" value="MFS general substrate transporter like domains"/>
    <property type="match status" value="1"/>
</dbReference>
<dbReference type="SUPFAM" id="SSF103473">
    <property type="entry name" value="MFS general substrate transporter"/>
    <property type="match status" value="1"/>
</dbReference>